<keyword evidence="3" id="KW-1185">Reference proteome</keyword>
<name>A0A815TT57_9BILA</name>
<protein>
    <submittedName>
        <fullName evidence="1">Uncharacterized protein</fullName>
    </submittedName>
</protein>
<feature type="non-terminal residue" evidence="1">
    <location>
        <position position="1"/>
    </location>
</feature>
<dbReference type="EMBL" id="CAJNOQ010023140">
    <property type="protein sequence ID" value="CAF1510942.1"/>
    <property type="molecule type" value="Genomic_DNA"/>
</dbReference>
<evidence type="ECO:0000313" key="2">
    <source>
        <dbReference type="EMBL" id="CAF4371663.1"/>
    </source>
</evidence>
<reference evidence="1" key="1">
    <citation type="submission" date="2021-02" db="EMBL/GenBank/DDBJ databases">
        <authorList>
            <person name="Nowell W R."/>
        </authorList>
    </citation>
    <scope>NUCLEOTIDE SEQUENCE</scope>
</reference>
<dbReference type="AlphaFoldDB" id="A0A815TT57"/>
<gene>
    <name evidence="1" type="ORF">GPM918_LOCUS37110</name>
    <name evidence="2" type="ORF">SRO942_LOCUS37868</name>
</gene>
<dbReference type="Proteomes" id="UP000681722">
    <property type="component" value="Unassembled WGS sequence"/>
</dbReference>
<evidence type="ECO:0000313" key="3">
    <source>
        <dbReference type="Proteomes" id="UP000663829"/>
    </source>
</evidence>
<dbReference type="OrthoDB" id="10046612at2759"/>
<organism evidence="1 3">
    <name type="scientific">Didymodactylos carnosus</name>
    <dbReference type="NCBI Taxonomy" id="1234261"/>
    <lineage>
        <taxon>Eukaryota</taxon>
        <taxon>Metazoa</taxon>
        <taxon>Spiralia</taxon>
        <taxon>Gnathifera</taxon>
        <taxon>Rotifera</taxon>
        <taxon>Eurotatoria</taxon>
        <taxon>Bdelloidea</taxon>
        <taxon>Philodinida</taxon>
        <taxon>Philodinidae</taxon>
        <taxon>Didymodactylos</taxon>
    </lineage>
</organism>
<comment type="caution">
    <text evidence="1">The sequence shown here is derived from an EMBL/GenBank/DDBJ whole genome shotgun (WGS) entry which is preliminary data.</text>
</comment>
<proteinExistence type="predicted"/>
<accession>A0A815TT57</accession>
<sequence length="225" mass="26210">RRHGVSFLFADLGGLGCYTQPFRPTKKNNNSKEKYFITRTAYLFVEINAHSLLYLIVLVQQQQLPREALNLYLCNSQSCESIFRNIRALSGAYSTIVNFTVYDFLRRAQKLTILNDIKSKELVETEKQLKFPVHHKHKYDNQFLSLQNLSDVESLDVQQTIRNSHELAVKLIEQLNISKVLKKHNVFKLDELSEFIGHYLRTKSKLADNSKWIMIIHPKSILNSI</sequence>
<evidence type="ECO:0000313" key="1">
    <source>
        <dbReference type="EMBL" id="CAF1510942.1"/>
    </source>
</evidence>
<dbReference type="Proteomes" id="UP000663829">
    <property type="component" value="Unassembled WGS sequence"/>
</dbReference>
<dbReference type="EMBL" id="CAJOBC010088679">
    <property type="protein sequence ID" value="CAF4371663.1"/>
    <property type="molecule type" value="Genomic_DNA"/>
</dbReference>